<proteinExistence type="predicted"/>
<name>A0A5J6VI45_9VIRU</name>
<protein>
    <submittedName>
        <fullName evidence="1">Uncharacterized protein</fullName>
    </submittedName>
</protein>
<organism evidence="1">
    <name type="scientific">Megaviridae environmental sample</name>
    <dbReference type="NCBI Taxonomy" id="1737588"/>
    <lineage>
        <taxon>Viruses</taxon>
        <taxon>Varidnaviria</taxon>
        <taxon>Bamfordvirae</taxon>
        <taxon>Nucleocytoviricota</taxon>
        <taxon>Megaviricetes</taxon>
        <taxon>Imitervirales</taxon>
        <taxon>Mimiviridae</taxon>
        <taxon>environmental samples</taxon>
    </lineage>
</organism>
<accession>A0A5J6VI45</accession>
<dbReference type="EMBL" id="MN448273">
    <property type="protein sequence ID" value="QFG73865.1"/>
    <property type="molecule type" value="Genomic_DNA"/>
</dbReference>
<evidence type="ECO:0000313" key="1">
    <source>
        <dbReference type="EMBL" id="QFG73865.1"/>
    </source>
</evidence>
<sequence length="76" mass="8425">MNGGGEIPLSIKATTALIASYLFYTDTKPTDLLLYGGTEILENKYNLGYGNIDSFMQGFYQMISSYNSMVAPNTFF</sequence>
<reference evidence="1" key="1">
    <citation type="journal article" date="2019" name="Philos. Trans. R. Soc. Lond., B, Biol. Sci.">
        <title>Targeted metagenomic recovery of four divergent viruses reveals shared and distinctive characteristics of giant viruses of marine eukaryotes.</title>
        <authorList>
            <person name="Needham D.M."/>
            <person name="Poirier C."/>
            <person name="Hehenberger E."/>
            <person name="Jimenez V."/>
            <person name="Swalwell J.E."/>
            <person name="Santoro A.E."/>
            <person name="Worden A.Z."/>
        </authorList>
    </citation>
    <scope>NUCLEOTIDE SEQUENCE</scope>
    <source>
        <strain evidence="1">OPacV-662</strain>
    </source>
</reference>